<keyword evidence="4 10" id="KW-0812">Transmembrane</keyword>
<feature type="compositionally biased region" description="Basic and acidic residues" evidence="11">
    <location>
        <begin position="87"/>
        <end position="108"/>
    </location>
</feature>
<evidence type="ECO:0000256" key="8">
    <source>
        <dbReference type="ARBA" id="ARBA00044793"/>
    </source>
</evidence>
<evidence type="ECO:0000256" key="6">
    <source>
        <dbReference type="ARBA" id="ARBA00022989"/>
    </source>
</evidence>
<evidence type="ECO:0000256" key="5">
    <source>
        <dbReference type="ARBA" id="ARBA00022824"/>
    </source>
</evidence>
<keyword evidence="7 10" id="KW-0472">Membrane</keyword>
<dbReference type="AlphaFoldDB" id="A0A093W3S4"/>
<evidence type="ECO:0000256" key="3">
    <source>
        <dbReference type="ARBA" id="ARBA00010288"/>
    </source>
</evidence>
<feature type="transmembrane region" description="Helical" evidence="10">
    <location>
        <begin position="503"/>
        <end position="520"/>
    </location>
</feature>
<dbReference type="GO" id="GO:0005789">
    <property type="term" value="C:endoplasmic reticulum membrane"/>
    <property type="evidence" value="ECO:0007669"/>
    <property type="project" value="UniProtKB-SubCell"/>
</dbReference>
<feature type="transmembrane region" description="Helical" evidence="10">
    <location>
        <begin position="356"/>
        <end position="376"/>
    </location>
</feature>
<evidence type="ECO:0000256" key="10">
    <source>
        <dbReference type="RuleBase" id="RU365067"/>
    </source>
</evidence>
<evidence type="ECO:0000256" key="1">
    <source>
        <dbReference type="ARBA" id="ARBA00004477"/>
    </source>
</evidence>
<feature type="transmembrane region" description="Helical" evidence="10">
    <location>
        <begin position="220"/>
        <end position="240"/>
    </location>
</feature>
<sequence length="521" mass="57827">MSENSQQPPKASRSALAYGTSFLILIQVVSRLLTFASNQLVLRHLSPEILGVATHLELYYITVLYFSRECVRAAIQREPISNNSANVDKHNTDKTVAAEKADSKHAQDDGTSSQTVVNMSYIAIALGLPLSGLLAFFYQSWATKEVLSTPYFQESLRIVSLSCMVELTTEPFFAVVQQRMLYKERAIVETTAAFARSIATCAISIWAARGGWYAGVLPFAMGYIAYAVALICGYSWQMAATSTKHNYSFWLKPIRSRFSRTLLWLGANLYLQLIVKHFLTQGDSMILATFSALEDQGIYSFASNYGGLVARMVFQPIEESSRNLWSKQLNTADKDKNEHRAQIEGARSHFTAILRAYSILAVLALGIGPDVVPIGLKTVMGSRWISEKVHRLLSAYCCYIPFLAFNGITEAFVSAAVSPADMRRQAAWMTVFTFCFGVASFLLLTVRISARSVWYLQTLSTCYLRQNGSELKVTDFSPNLQTLSVLALTASRKLFDYRPLGDGLYGILATVGFAAMYGLVM</sequence>
<feature type="transmembrane region" description="Helical" evidence="10">
    <location>
        <begin position="396"/>
        <end position="420"/>
    </location>
</feature>
<evidence type="ECO:0000256" key="2">
    <source>
        <dbReference type="ARBA" id="ARBA00004922"/>
    </source>
</evidence>
<keyword evidence="5 10" id="KW-0256">Endoplasmic reticulum</keyword>
<evidence type="ECO:0000256" key="9">
    <source>
        <dbReference type="ARBA" id="ARBA00045912"/>
    </source>
</evidence>
<proteinExistence type="inferred from homology"/>
<protein>
    <recommendedName>
        <fullName evidence="8 10">Man(5)GlcNAc(2)-PP-dolichol translocation protein RFT1</fullName>
    </recommendedName>
</protein>
<comment type="similarity">
    <text evidence="3 10">Belongs to the RFT1 family.</text>
</comment>
<dbReference type="HOGENOM" id="CLU_023360_3_0_1"/>
<comment type="caution">
    <text evidence="10">Lacks conserved residue(s) required for the propagation of feature annotation.</text>
</comment>
<comment type="pathway">
    <text evidence="2">Protein modification; protein glycosylation.</text>
</comment>
<dbReference type="InterPro" id="IPR007594">
    <property type="entry name" value="RFT1"/>
</dbReference>
<accession>A0A093W3S4</accession>
<dbReference type="eggNOG" id="KOG2864">
    <property type="taxonomic scope" value="Eukaryota"/>
</dbReference>
<dbReference type="GO" id="GO:0006488">
    <property type="term" value="P:dolichol-linked oligosaccharide biosynthetic process"/>
    <property type="evidence" value="ECO:0007669"/>
    <property type="project" value="InterPro"/>
</dbReference>
<dbReference type="GO" id="GO:0034203">
    <property type="term" value="P:glycolipid translocation"/>
    <property type="evidence" value="ECO:0007669"/>
    <property type="project" value="TreeGrafter"/>
</dbReference>
<feature type="region of interest" description="Disordered" evidence="11">
    <location>
        <begin position="83"/>
        <end position="111"/>
    </location>
</feature>
<gene>
    <name evidence="12" type="ORF">GQ26_0012870</name>
</gene>
<keyword evidence="6 10" id="KW-1133">Transmembrane helix</keyword>
<feature type="transmembrane region" description="Helical" evidence="10">
    <location>
        <begin position="121"/>
        <end position="138"/>
    </location>
</feature>
<dbReference type="PANTHER" id="PTHR13117:SF5">
    <property type="entry name" value="PROTEIN RFT1 HOMOLOG"/>
    <property type="match status" value="1"/>
</dbReference>
<evidence type="ECO:0000256" key="4">
    <source>
        <dbReference type="ARBA" id="ARBA00022692"/>
    </source>
</evidence>
<comment type="caution">
    <text evidence="12">The sequence shown here is derived from an EMBL/GenBank/DDBJ whole genome shotgun (WGS) entry which is preliminary data.</text>
</comment>
<comment type="subcellular location">
    <subcellularLocation>
        <location evidence="1 10">Endoplasmic reticulum membrane</location>
        <topology evidence="1 10">Multi-pass membrane protein</topology>
    </subcellularLocation>
</comment>
<feature type="transmembrane region" description="Helical" evidence="10">
    <location>
        <begin position="426"/>
        <end position="446"/>
    </location>
</feature>
<keyword evidence="10" id="KW-0813">Transport</keyword>
<feature type="transmembrane region" description="Helical" evidence="10">
    <location>
        <begin position="15"/>
        <end position="37"/>
    </location>
</feature>
<evidence type="ECO:0000256" key="11">
    <source>
        <dbReference type="SAM" id="MobiDB-lite"/>
    </source>
</evidence>
<comment type="function">
    <text evidence="9 10">Intramembrane glycolipid transporter that operates in the biosynthetic pathway of dolichol-linked oligosaccharides, the glycan precursors employed in protein asparagine (N)-glycosylation. The sequential addition of sugars to dolichol pyrophosphate produces dolichol-linked oligosaccharides containing fourteen sugars, including two GlcNAcs, nine mannoses and three glucoses. Once assembled, the oligosaccharide is transferred from the lipid to nascent proteins by oligosaccharyltransferases. The assembly of dolichol-linked oligosaccharides begins on the cytosolic side of the endoplasmic reticulum membrane and finishes in its lumen. RFT1 could mediate the translocation of the cytosolically oriented intermediate DolPP-GlcNAc2Man5, produced by ALG11, into the ER lumen where dolichol-linked oligosaccharides assembly continues. However, the intramembrane lipid transporter activity could not be confirmed in vitro.</text>
</comment>
<dbReference type="PANTHER" id="PTHR13117">
    <property type="entry name" value="ENDOPLASMIC RETICULUM MULTISPAN TRANSMEMBRANE PROTEIN-RELATED"/>
    <property type="match status" value="1"/>
</dbReference>
<feature type="transmembrane region" description="Helical" evidence="10">
    <location>
        <begin position="49"/>
        <end position="67"/>
    </location>
</feature>
<dbReference type="EMBL" id="JPOX01000001">
    <property type="protein sequence ID" value="KFX53496.1"/>
    <property type="molecule type" value="Genomic_DNA"/>
</dbReference>
<reference evidence="12" key="1">
    <citation type="journal article" date="2014" name="PLoS Genet.">
        <title>Signature Gene Expression Reveals Novel Clues to the Molecular Mechanisms of Dimorphic Transition in Penicillium marneffei.</title>
        <authorList>
            <person name="Yang E."/>
            <person name="Wang G."/>
            <person name="Cai J."/>
            <person name="Woo P.C."/>
            <person name="Lau S.K."/>
            <person name="Yuen K.-Y."/>
            <person name="Chow W.-N."/>
            <person name="Lin X."/>
        </authorList>
    </citation>
    <scope>NUCLEOTIDE SEQUENCE [LARGE SCALE GENOMIC DNA]</scope>
    <source>
        <strain evidence="12">PM1</strain>
    </source>
</reference>
<dbReference type="Pfam" id="PF04506">
    <property type="entry name" value="Rft-1"/>
    <property type="match status" value="1"/>
</dbReference>
<organism evidence="12">
    <name type="scientific">Talaromyces marneffei PM1</name>
    <dbReference type="NCBI Taxonomy" id="1077442"/>
    <lineage>
        <taxon>Eukaryota</taxon>
        <taxon>Fungi</taxon>
        <taxon>Dikarya</taxon>
        <taxon>Ascomycota</taxon>
        <taxon>Pezizomycotina</taxon>
        <taxon>Eurotiomycetes</taxon>
        <taxon>Eurotiomycetidae</taxon>
        <taxon>Eurotiales</taxon>
        <taxon>Trichocomaceae</taxon>
        <taxon>Talaromyces</taxon>
        <taxon>Talaromyces sect. Talaromyces</taxon>
    </lineage>
</organism>
<evidence type="ECO:0000313" key="12">
    <source>
        <dbReference type="EMBL" id="KFX53496.1"/>
    </source>
</evidence>
<evidence type="ECO:0000256" key="7">
    <source>
        <dbReference type="ARBA" id="ARBA00023136"/>
    </source>
</evidence>
<name>A0A093W3S4_TALMA</name>